<dbReference type="Proteomes" id="UP000219439">
    <property type="component" value="Unassembled WGS sequence"/>
</dbReference>
<evidence type="ECO:0000313" key="5">
    <source>
        <dbReference type="Proteomes" id="UP000219439"/>
    </source>
</evidence>
<dbReference type="SUPFAM" id="SSF56176">
    <property type="entry name" value="FAD-binding/transporter-associated domain-like"/>
    <property type="match status" value="1"/>
</dbReference>
<dbReference type="EMBL" id="OBEL01000001">
    <property type="protein sequence ID" value="SNZ05664.1"/>
    <property type="molecule type" value="Genomic_DNA"/>
</dbReference>
<dbReference type="GO" id="GO:0071949">
    <property type="term" value="F:FAD binding"/>
    <property type="evidence" value="ECO:0007669"/>
    <property type="project" value="InterPro"/>
</dbReference>
<dbReference type="SUPFAM" id="SSF55103">
    <property type="entry name" value="FAD-linked oxidases, C-terminal domain"/>
    <property type="match status" value="1"/>
</dbReference>
<organism evidence="4 5">
    <name type="scientific">Cohaesibacter gelatinilyticus</name>
    <dbReference type="NCBI Taxonomy" id="372072"/>
    <lineage>
        <taxon>Bacteria</taxon>
        <taxon>Pseudomonadati</taxon>
        <taxon>Pseudomonadota</taxon>
        <taxon>Alphaproteobacteria</taxon>
        <taxon>Hyphomicrobiales</taxon>
        <taxon>Cohaesibacteraceae</taxon>
    </lineage>
</organism>
<dbReference type="InterPro" id="IPR016169">
    <property type="entry name" value="FAD-bd_PCMH_sub2"/>
</dbReference>
<dbReference type="InterPro" id="IPR006094">
    <property type="entry name" value="Oxid_FAD_bind_N"/>
</dbReference>
<dbReference type="InterPro" id="IPR016164">
    <property type="entry name" value="FAD-linked_Oxase-like_C"/>
</dbReference>
<dbReference type="InterPro" id="IPR036318">
    <property type="entry name" value="FAD-bd_PCMH-like_sf"/>
</dbReference>
<dbReference type="PROSITE" id="PS51387">
    <property type="entry name" value="FAD_PCMH"/>
    <property type="match status" value="1"/>
</dbReference>
<dbReference type="PANTHER" id="PTHR11748:SF103">
    <property type="entry name" value="GLYCOLATE OXIDASE SUBUNIT GLCE"/>
    <property type="match status" value="1"/>
</dbReference>
<proteinExistence type="predicted"/>
<feature type="domain" description="FAD-binding PCMH-type" evidence="3">
    <location>
        <begin position="1"/>
        <end position="182"/>
    </location>
</feature>
<dbReference type="PANTHER" id="PTHR11748">
    <property type="entry name" value="D-LACTATE DEHYDROGENASE"/>
    <property type="match status" value="1"/>
</dbReference>
<dbReference type="Pfam" id="PF01565">
    <property type="entry name" value="FAD_binding_4"/>
    <property type="match status" value="1"/>
</dbReference>
<dbReference type="GO" id="GO:0003824">
    <property type="term" value="F:catalytic activity"/>
    <property type="evidence" value="ECO:0007669"/>
    <property type="project" value="InterPro"/>
</dbReference>
<reference evidence="4 5" key="1">
    <citation type="submission" date="2017-09" db="EMBL/GenBank/DDBJ databases">
        <authorList>
            <person name="Ehlers B."/>
            <person name="Leendertz F.H."/>
        </authorList>
    </citation>
    <scope>NUCLEOTIDE SEQUENCE [LARGE SCALE GENOMIC DNA]</scope>
    <source>
        <strain evidence="4 5">DSM 18289</strain>
    </source>
</reference>
<evidence type="ECO:0000313" key="4">
    <source>
        <dbReference type="EMBL" id="SNZ05664.1"/>
    </source>
</evidence>
<dbReference type="OrthoDB" id="9811557at2"/>
<dbReference type="AlphaFoldDB" id="A0A285N843"/>
<evidence type="ECO:0000259" key="3">
    <source>
        <dbReference type="PROSITE" id="PS51387"/>
    </source>
</evidence>
<keyword evidence="2" id="KW-0274">FAD</keyword>
<evidence type="ECO:0000256" key="2">
    <source>
        <dbReference type="ARBA" id="ARBA00022827"/>
    </source>
</evidence>
<sequence length="412" mass="44938">MTNILTPASNQKAAEIIRDAADKRTPIALRGGGTKSQIGTPMQVEQIVSSAGLCGITLYEPSEMVIAAKAGTPLAEIEAELKKHNQRLAFDPITYQRALGSDGMPTIGAIAACNLSGSRRIAFGAARDSLIGIEMINGKGEIIKNGGRVMKNVTGYDLTKLVCGSWGTLGLLTEVCFKVQPKPEQERTLLIDGLYEDEAVPLMCKVMGSPFEITSAAHLYPDARKDDIRARTILRIEGFAESLNYRVQELQDLLMDACDADNLDFGEVVHLDDHESKEIWDKVADLSIVNDDDRQLLWKISVKPTDAPTIGRYLHNQMDASLLYDWSGGLIYAAFECHHQNEQDGSAQEIRNEVAKLGGHATLIRAPELTRSAGVSFQPLSNGVSKLHKAVKQSFDPFGIFNPGLMASGEER</sequence>
<keyword evidence="1" id="KW-0285">Flavoprotein</keyword>
<name>A0A285N843_9HYPH</name>
<evidence type="ECO:0000256" key="1">
    <source>
        <dbReference type="ARBA" id="ARBA00022630"/>
    </source>
</evidence>
<accession>A0A285N843</accession>
<keyword evidence="5" id="KW-1185">Reference proteome</keyword>
<dbReference type="InterPro" id="IPR016166">
    <property type="entry name" value="FAD-bd_PCMH"/>
</dbReference>
<dbReference type="Gene3D" id="3.30.465.10">
    <property type="match status" value="1"/>
</dbReference>
<protein>
    <submittedName>
        <fullName evidence="4">Glycolate oxidase FAD binding subunit</fullName>
    </submittedName>
</protein>
<dbReference type="RefSeq" id="WP_097151527.1">
    <property type="nucleotide sequence ID" value="NZ_OBEL01000001.1"/>
</dbReference>
<gene>
    <name evidence="4" type="ORF">SAMN06265368_0175</name>
</gene>